<feature type="chain" id="PRO_5042008671" evidence="2">
    <location>
        <begin position="23"/>
        <end position="443"/>
    </location>
</feature>
<dbReference type="PANTHER" id="PTHR24252">
    <property type="entry name" value="ACROSIN-RELATED"/>
    <property type="match status" value="1"/>
</dbReference>
<gene>
    <name evidence="4" type="ORF">KUF71_026121</name>
</gene>
<name>A0AAE1H9J8_9NEOP</name>
<sequence>MSFLTYVVSLCSAAWVWTTVLADTECGIASAQGQALVIDGRKANSSEFPWHVGLYVETPALTQVCGGSLVQPRVVITAAHCAYRDMYGTLFKPYEMKVSLGSSFRDWNQKTTEHVQRRNVTRLFPHPRYRGTRRNYADDVAILELDRPIEVNAYVLPICVDFLSNRGPSLQENSVGKVVGWGTTNDGKPSPVLQSAEMPFIPFETCERVVPAEFVPFLTSDKFCAGHVDGAQVARGDSGGGLALQQDGRWFLAGVVSVGVPNKRTYAAFTRLDAHITWINEVLKKVKKDSSKGYEWVPAKLGDIPCRGVAGGLSKDGEPLYVGRFPFRGLKTSATIIPSLKKAIVTWGLLAHESSTYEVLCLTGGVISWGSDADGKYPAGALSVSDDPKTPIFVCRIVLHSSGHALVLGKMSPGSHCYIPTSDGREDISQTYDVLVLRNEGNS</sequence>
<proteinExistence type="predicted"/>
<dbReference type="Pfam" id="PF11901">
    <property type="entry name" value="DM9"/>
    <property type="match status" value="1"/>
</dbReference>
<reference evidence="4" key="2">
    <citation type="journal article" date="2023" name="BMC Genomics">
        <title>Pest status, molecular evolution, and epigenetic factors derived from the genome assembly of Frankliniella fusca, a thysanopteran phytovirus vector.</title>
        <authorList>
            <person name="Catto M.A."/>
            <person name="Labadie P.E."/>
            <person name="Jacobson A.L."/>
            <person name="Kennedy G.G."/>
            <person name="Srinivasan R."/>
            <person name="Hunt B.G."/>
        </authorList>
    </citation>
    <scope>NUCLEOTIDE SEQUENCE</scope>
    <source>
        <strain evidence="4">PL_HMW_Pooled</strain>
    </source>
</reference>
<evidence type="ECO:0000313" key="4">
    <source>
        <dbReference type="EMBL" id="KAK3917276.1"/>
    </source>
</evidence>
<dbReference type="PROSITE" id="PS50240">
    <property type="entry name" value="TRYPSIN_DOM"/>
    <property type="match status" value="1"/>
</dbReference>
<dbReference type="Pfam" id="PF00089">
    <property type="entry name" value="Trypsin"/>
    <property type="match status" value="1"/>
</dbReference>
<dbReference type="Proteomes" id="UP001219518">
    <property type="component" value="Unassembled WGS sequence"/>
</dbReference>
<accession>A0AAE1H9J8</accession>
<dbReference type="GO" id="GO:0006508">
    <property type="term" value="P:proteolysis"/>
    <property type="evidence" value="ECO:0007669"/>
    <property type="project" value="InterPro"/>
</dbReference>
<keyword evidence="1" id="KW-1015">Disulfide bond</keyword>
<organism evidence="4 5">
    <name type="scientific">Frankliniella fusca</name>
    <dbReference type="NCBI Taxonomy" id="407009"/>
    <lineage>
        <taxon>Eukaryota</taxon>
        <taxon>Metazoa</taxon>
        <taxon>Ecdysozoa</taxon>
        <taxon>Arthropoda</taxon>
        <taxon>Hexapoda</taxon>
        <taxon>Insecta</taxon>
        <taxon>Pterygota</taxon>
        <taxon>Neoptera</taxon>
        <taxon>Paraneoptera</taxon>
        <taxon>Thysanoptera</taxon>
        <taxon>Terebrantia</taxon>
        <taxon>Thripoidea</taxon>
        <taxon>Thripidae</taxon>
        <taxon>Frankliniella</taxon>
    </lineage>
</organism>
<keyword evidence="2" id="KW-0732">Signal</keyword>
<dbReference type="InterPro" id="IPR043504">
    <property type="entry name" value="Peptidase_S1_PA_chymotrypsin"/>
</dbReference>
<evidence type="ECO:0000259" key="3">
    <source>
        <dbReference type="PROSITE" id="PS50240"/>
    </source>
</evidence>
<dbReference type="AlphaFoldDB" id="A0AAE1H9J8"/>
<reference evidence="4" key="1">
    <citation type="submission" date="2021-07" db="EMBL/GenBank/DDBJ databases">
        <authorList>
            <person name="Catto M.A."/>
            <person name="Jacobson A."/>
            <person name="Kennedy G."/>
            <person name="Labadie P."/>
            <person name="Hunt B.G."/>
            <person name="Srinivasan R."/>
        </authorList>
    </citation>
    <scope>NUCLEOTIDE SEQUENCE</scope>
    <source>
        <strain evidence="4">PL_HMW_Pooled</strain>
        <tissue evidence="4">Head</tissue>
    </source>
</reference>
<dbReference type="InterPro" id="IPR001314">
    <property type="entry name" value="Peptidase_S1A"/>
</dbReference>
<dbReference type="InterPro" id="IPR006616">
    <property type="entry name" value="DM9_repeat"/>
</dbReference>
<dbReference type="InterPro" id="IPR001254">
    <property type="entry name" value="Trypsin_dom"/>
</dbReference>
<evidence type="ECO:0000313" key="5">
    <source>
        <dbReference type="Proteomes" id="UP001219518"/>
    </source>
</evidence>
<feature type="signal peptide" evidence="2">
    <location>
        <begin position="1"/>
        <end position="22"/>
    </location>
</feature>
<dbReference type="PANTHER" id="PTHR24252:SF7">
    <property type="entry name" value="HYALIN"/>
    <property type="match status" value="1"/>
</dbReference>
<dbReference type="EMBL" id="JAHWGI010000707">
    <property type="protein sequence ID" value="KAK3917276.1"/>
    <property type="molecule type" value="Genomic_DNA"/>
</dbReference>
<evidence type="ECO:0000256" key="2">
    <source>
        <dbReference type="SAM" id="SignalP"/>
    </source>
</evidence>
<dbReference type="PRINTS" id="PR00722">
    <property type="entry name" value="CHYMOTRYPSIN"/>
</dbReference>
<comment type="caution">
    <text evidence="4">The sequence shown here is derived from an EMBL/GenBank/DDBJ whole genome shotgun (WGS) entry which is preliminary data.</text>
</comment>
<dbReference type="CDD" id="cd00190">
    <property type="entry name" value="Tryp_SPc"/>
    <property type="match status" value="1"/>
</dbReference>
<dbReference type="PROSITE" id="PS00134">
    <property type="entry name" value="TRYPSIN_HIS"/>
    <property type="match status" value="1"/>
</dbReference>
<dbReference type="SUPFAM" id="SSF50494">
    <property type="entry name" value="Trypsin-like serine proteases"/>
    <property type="match status" value="1"/>
</dbReference>
<evidence type="ECO:0000256" key="1">
    <source>
        <dbReference type="ARBA" id="ARBA00023157"/>
    </source>
</evidence>
<dbReference type="SMART" id="SM00020">
    <property type="entry name" value="Tryp_SPc"/>
    <property type="match status" value="1"/>
</dbReference>
<dbReference type="SMART" id="SM00696">
    <property type="entry name" value="DM9"/>
    <property type="match status" value="2"/>
</dbReference>
<dbReference type="FunFam" id="2.40.10.10:FF:000068">
    <property type="entry name" value="transmembrane protease serine 2"/>
    <property type="match status" value="1"/>
</dbReference>
<dbReference type="Gene3D" id="2.40.10.10">
    <property type="entry name" value="Trypsin-like serine proteases"/>
    <property type="match status" value="1"/>
</dbReference>
<dbReference type="GO" id="GO:0004252">
    <property type="term" value="F:serine-type endopeptidase activity"/>
    <property type="evidence" value="ECO:0007669"/>
    <property type="project" value="InterPro"/>
</dbReference>
<protein>
    <submittedName>
        <fullName evidence="4">Coagulation factor IX</fullName>
    </submittedName>
</protein>
<dbReference type="InterPro" id="IPR009003">
    <property type="entry name" value="Peptidase_S1_PA"/>
</dbReference>
<dbReference type="InterPro" id="IPR018114">
    <property type="entry name" value="TRYPSIN_HIS"/>
</dbReference>
<feature type="domain" description="Peptidase S1" evidence="3">
    <location>
        <begin position="37"/>
        <end position="284"/>
    </location>
</feature>
<keyword evidence="5" id="KW-1185">Reference proteome</keyword>